<keyword evidence="2" id="KW-1185">Reference proteome</keyword>
<evidence type="ECO:0000313" key="1">
    <source>
        <dbReference type="EMBL" id="KAJ6982504.1"/>
    </source>
</evidence>
<dbReference type="AlphaFoldDB" id="A0AAD6MBL5"/>
<proteinExistence type="predicted"/>
<dbReference type="EMBL" id="JAQIZT010000010">
    <property type="protein sequence ID" value="KAJ6982504.1"/>
    <property type="molecule type" value="Genomic_DNA"/>
</dbReference>
<accession>A0AAD6MBL5</accession>
<sequence>MGAPNDFRNVAEFTYMGLTPSTLYFNCPRLCLIFVFFSSGPGIRNSQACAEDQDMHQT</sequence>
<protein>
    <submittedName>
        <fullName evidence="1">Uncharacterized protein</fullName>
    </submittedName>
</protein>
<name>A0AAD6MBL5_9ROSI</name>
<gene>
    <name evidence="1" type="ORF">NC653_025576</name>
</gene>
<organism evidence="1 2">
    <name type="scientific">Populus alba x Populus x berolinensis</name>
    <dbReference type="NCBI Taxonomy" id="444605"/>
    <lineage>
        <taxon>Eukaryota</taxon>
        <taxon>Viridiplantae</taxon>
        <taxon>Streptophyta</taxon>
        <taxon>Embryophyta</taxon>
        <taxon>Tracheophyta</taxon>
        <taxon>Spermatophyta</taxon>
        <taxon>Magnoliopsida</taxon>
        <taxon>eudicotyledons</taxon>
        <taxon>Gunneridae</taxon>
        <taxon>Pentapetalae</taxon>
        <taxon>rosids</taxon>
        <taxon>fabids</taxon>
        <taxon>Malpighiales</taxon>
        <taxon>Salicaceae</taxon>
        <taxon>Saliceae</taxon>
        <taxon>Populus</taxon>
    </lineage>
</organism>
<comment type="caution">
    <text evidence="1">The sequence shown here is derived from an EMBL/GenBank/DDBJ whole genome shotgun (WGS) entry which is preliminary data.</text>
</comment>
<reference evidence="1" key="1">
    <citation type="journal article" date="2023" name="Mol. Ecol. Resour.">
        <title>Chromosome-level genome assembly of a triploid poplar Populus alba 'Berolinensis'.</title>
        <authorList>
            <person name="Chen S."/>
            <person name="Yu Y."/>
            <person name="Wang X."/>
            <person name="Wang S."/>
            <person name="Zhang T."/>
            <person name="Zhou Y."/>
            <person name="He R."/>
            <person name="Meng N."/>
            <person name="Wang Y."/>
            <person name="Liu W."/>
            <person name="Liu Z."/>
            <person name="Liu J."/>
            <person name="Guo Q."/>
            <person name="Huang H."/>
            <person name="Sederoff R.R."/>
            <person name="Wang G."/>
            <person name="Qu G."/>
            <person name="Chen S."/>
        </authorList>
    </citation>
    <scope>NUCLEOTIDE SEQUENCE</scope>
    <source>
        <strain evidence="1">SC-2020</strain>
    </source>
</reference>
<dbReference type="Proteomes" id="UP001164929">
    <property type="component" value="Chromosome 10"/>
</dbReference>
<evidence type="ECO:0000313" key="2">
    <source>
        <dbReference type="Proteomes" id="UP001164929"/>
    </source>
</evidence>